<name>A0A0W0UN58_9GAMM</name>
<protein>
    <submittedName>
        <fullName evidence="2">Uncharacterized protein</fullName>
    </submittedName>
</protein>
<proteinExistence type="predicted"/>
<dbReference type="AlphaFoldDB" id="A0A0W0UN58"/>
<evidence type="ECO:0000313" key="2">
    <source>
        <dbReference type="EMBL" id="KTD09313.1"/>
    </source>
</evidence>
<feature type="region of interest" description="Disordered" evidence="1">
    <location>
        <begin position="1"/>
        <end position="26"/>
    </location>
</feature>
<comment type="caution">
    <text evidence="2">The sequence shown here is derived from an EMBL/GenBank/DDBJ whole genome shotgun (WGS) entry which is preliminary data.</text>
</comment>
<feature type="region of interest" description="Disordered" evidence="1">
    <location>
        <begin position="203"/>
        <end position="236"/>
    </location>
</feature>
<feature type="compositionally biased region" description="Gly residues" evidence="1">
    <location>
        <begin position="39"/>
        <end position="48"/>
    </location>
</feature>
<dbReference type="EMBL" id="LNYG01000012">
    <property type="protein sequence ID" value="KTD09313.1"/>
    <property type="molecule type" value="Genomic_DNA"/>
</dbReference>
<dbReference type="RefSeq" id="WP_058448718.1">
    <property type="nucleotide sequence ID" value="NZ_CAAAJF010000015.1"/>
</dbReference>
<dbReference type="Proteomes" id="UP000054715">
    <property type="component" value="Unassembled WGS sequence"/>
</dbReference>
<sequence>MPAESRSKNENKRDERSKALENNPCGICRASGLPICKGHGGGGGGGDSGSDEAKDESSQKDNATTPKYVPTNIEVKTLSSYLENSEVWNFKDDFLYTFKNDLAVFSIELDLAKGSIHFQGNELLSANDEKDLNELYDKIEDELKTFTDEVNAQNISFSREGNNLRINIPDPKLYDQFVTRLLNKNLVPDNNYNADLAYKTNQSTAQKVDEKGAAVSYKSPNPLDISSGPKPNGFKE</sequence>
<dbReference type="STRING" id="455.Ljam_0663"/>
<dbReference type="OrthoDB" id="5638854at2"/>
<dbReference type="PATRIC" id="fig|455.5.peg.707"/>
<evidence type="ECO:0000256" key="1">
    <source>
        <dbReference type="SAM" id="MobiDB-lite"/>
    </source>
</evidence>
<organism evidence="2 3">
    <name type="scientific">Legionella jamestowniensis</name>
    <dbReference type="NCBI Taxonomy" id="455"/>
    <lineage>
        <taxon>Bacteria</taxon>
        <taxon>Pseudomonadati</taxon>
        <taxon>Pseudomonadota</taxon>
        <taxon>Gammaproteobacteria</taxon>
        <taxon>Legionellales</taxon>
        <taxon>Legionellaceae</taxon>
        <taxon>Legionella</taxon>
    </lineage>
</organism>
<feature type="region of interest" description="Disordered" evidence="1">
    <location>
        <begin position="39"/>
        <end position="68"/>
    </location>
</feature>
<accession>A0A0W0UN58</accession>
<evidence type="ECO:0000313" key="3">
    <source>
        <dbReference type="Proteomes" id="UP000054715"/>
    </source>
</evidence>
<reference evidence="2 3" key="1">
    <citation type="submission" date="2015-11" db="EMBL/GenBank/DDBJ databases">
        <title>Genomic analysis of 38 Legionella species identifies large and diverse effector repertoires.</title>
        <authorList>
            <person name="Burstein D."/>
            <person name="Amaro F."/>
            <person name="Zusman T."/>
            <person name="Lifshitz Z."/>
            <person name="Cohen O."/>
            <person name="Gilbert J.A."/>
            <person name="Pupko T."/>
            <person name="Shuman H.A."/>
            <person name="Segal G."/>
        </authorList>
    </citation>
    <scope>NUCLEOTIDE SEQUENCE [LARGE SCALE GENOMIC DNA]</scope>
    <source>
        <strain evidence="2 3">JA-26-G1-E2</strain>
    </source>
</reference>
<gene>
    <name evidence="2" type="ORF">Ljam_0663</name>
</gene>
<feature type="compositionally biased region" description="Basic and acidic residues" evidence="1">
    <location>
        <begin position="1"/>
        <end position="19"/>
    </location>
</feature>